<sequence>MARQGEIALAIWLYIPTTDLPGFVLATHIDGNHKSLKQA</sequence>
<gene>
    <name evidence="1" type="ORF">ALQ15_115242</name>
</gene>
<comment type="caution">
    <text evidence="1">The sequence shown here is derived from an EMBL/GenBank/DDBJ whole genome shotgun (WGS) entry which is preliminary data.</text>
</comment>
<dbReference type="AlphaFoldDB" id="A0A7Z6UBS8"/>
<protein>
    <submittedName>
        <fullName evidence="1">Uncharacterized protein</fullName>
    </submittedName>
</protein>
<dbReference type="EMBL" id="RBQT01000009">
    <property type="protein sequence ID" value="RMP84470.1"/>
    <property type="molecule type" value="Genomic_DNA"/>
</dbReference>
<evidence type="ECO:0000313" key="2">
    <source>
        <dbReference type="Proteomes" id="UP000282289"/>
    </source>
</evidence>
<dbReference type="Proteomes" id="UP000282289">
    <property type="component" value="Unassembled WGS sequence"/>
</dbReference>
<reference evidence="1 2" key="1">
    <citation type="submission" date="2018-08" db="EMBL/GenBank/DDBJ databases">
        <title>Recombination of ecologically and evolutionarily significant loci maintains genetic cohesion in the Pseudomonas syringae species complex.</title>
        <authorList>
            <person name="Dillon M."/>
            <person name="Thakur S."/>
            <person name="Almeida R.N.D."/>
            <person name="Weir B.S."/>
            <person name="Guttman D.S."/>
        </authorList>
    </citation>
    <scope>NUCLEOTIDE SEQUENCE [LARGE SCALE GENOMIC DNA]</scope>
    <source>
        <strain evidence="1 2">ICMP 19589</strain>
    </source>
</reference>
<organism evidence="1 2">
    <name type="scientific">Pseudomonas syringae pv. actinidiae</name>
    <dbReference type="NCBI Taxonomy" id="103796"/>
    <lineage>
        <taxon>Bacteria</taxon>
        <taxon>Pseudomonadati</taxon>
        <taxon>Pseudomonadota</taxon>
        <taxon>Gammaproteobacteria</taxon>
        <taxon>Pseudomonadales</taxon>
        <taxon>Pseudomonadaceae</taxon>
        <taxon>Pseudomonas</taxon>
        <taxon>Pseudomonas syringae</taxon>
    </lineage>
</organism>
<proteinExistence type="predicted"/>
<accession>A0A7Z6UBS8</accession>
<evidence type="ECO:0000313" key="1">
    <source>
        <dbReference type="EMBL" id="RMP84470.1"/>
    </source>
</evidence>
<name>A0A7Z6UBS8_PSESF</name>